<dbReference type="PANTHER" id="PTHR46124:SF2">
    <property type="entry name" value="D-AMINOACYL-TRNA DEACYLASE"/>
    <property type="match status" value="1"/>
</dbReference>
<accession>A0A644V533</accession>
<sequence length="241" mass="27347">MANLYDTHFHLDLQESKGEVLKEIENNQIYTIAVTNLPPLYEKLKKEVNSKFVRIALGFHPELIAQYQKYIPNMWRLLPDVRYIGEVGIDLKVGKESKGLQLAFFEELIDKCNTFGNKVLSVHSRASASEVISIIGENFNGKIILHWYSGTKQNQEQAISNGYYFSVNYAMLNSDSGKKIIGNIPNDKILLETDSPFTSINGHTYKPSEIGKIVEGIALIKNMDIESMQNILWNNFVTLIS</sequence>
<organism evidence="2">
    <name type="scientific">bioreactor metagenome</name>
    <dbReference type="NCBI Taxonomy" id="1076179"/>
    <lineage>
        <taxon>unclassified sequences</taxon>
        <taxon>metagenomes</taxon>
        <taxon>ecological metagenomes</taxon>
    </lineage>
</organism>
<comment type="caution">
    <text evidence="2">The sequence shown here is derived from an EMBL/GenBank/DDBJ whole genome shotgun (WGS) entry which is preliminary data.</text>
</comment>
<dbReference type="PIRSF" id="PIRSF005902">
    <property type="entry name" value="DNase_TatD"/>
    <property type="match status" value="1"/>
</dbReference>
<dbReference type="Gene3D" id="3.20.20.140">
    <property type="entry name" value="Metal-dependent hydrolases"/>
    <property type="match status" value="1"/>
</dbReference>
<dbReference type="NCBIfam" id="NF041926">
    <property type="entry name" value="QatD"/>
    <property type="match status" value="1"/>
</dbReference>
<dbReference type="CDD" id="cd01310">
    <property type="entry name" value="TatD_DNAse"/>
    <property type="match status" value="1"/>
</dbReference>
<dbReference type="InterPro" id="IPR049677">
    <property type="entry name" value="QatD"/>
</dbReference>
<protein>
    <recommendedName>
        <fullName evidence="3">D-aminoacyl-tRNA deacylase</fullName>
    </recommendedName>
</protein>
<keyword evidence="1" id="KW-0378">Hydrolase</keyword>
<dbReference type="PANTHER" id="PTHR46124">
    <property type="entry name" value="D-AMINOACYL-TRNA DEACYLASE"/>
    <property type="match status" value="1"/>
</dbReference>
<dbReference type="AlphaFoldDB" id="A0A644V533"/>
<dbReference type="Pfam" id="PF01026">
    <property type="entry name" value="TatD_DNase"/>
    <property type="match status" value="1"/>
</dbReference>
<evidence type="ECO:0000313" key="2">
    <source>
        <dbReference type="EMBL" id="MPL86307.1"/>
    </source>
</evidence>
<dbReference type="SUPFAM" id="SSF51556">
    <property type="entry name" value="Metallo-dependent hydrolases"/>
    <property type="match status" value="1"/>
</dbReference>
<name>A0A644V533_9ZZZZ</name>
<dbReference type="GO" id="GO:0016788">
    <property type="term" value="F:hydrolase activity, acting on ester bonds"/>
    <property type="evidence" value="ECO:0007669"/>
    <property type="project" value="InterPro"/>
</dbReference>
<dbReference type="InterPro" id="IPR032466">
    <property type="entry name" value="Metal_Hydrolase"/>
</dbReference>
<evidence type="ECO:0008006" key="3">
    <source>
        <dbReference type="Google" id="ProtNLM"/>
    </source>
</evidence>
<reference evidence="2" key="1">
    <citation type="submission" date="2019-08" db="EMBL/GenBank/DDBJ databases">
        <authorList>
            <person name="Kucharzyk K."/>
            <person name="Murdoch R.W."/>
            <person name="Higgins S."/>
            <person name="Loffler F."/>
        </authorList>
    </citation>
    <scope>NUCLEOTIDE SEQUENCE</scope>
</reference>
<dbReference type="InterPro" id="IPR001130">
    <property type="entry name" value="TatD-like"/>
</dbReference>
<dbReference type="PROSITE" id="PS01137">
    <property type="entry name" value="TATD_1"/>
    <property type="match status" value="1"/>
</dbReference>
<dbReference type="EMBL" id="VSSQ01000220">
    <property type="protein sequence ID" value="MPL86307.1"/>
    <property type="molecule type" value="Genomic_DNA"/>
</dbReference>
<gene>
    <name evidence="2" type="ORF">SDC9_32287</name>
</gene>
<proteinExistence type="predicted"/>
<dbReference type="InterPro" id="IPR018228">
    <property type="entry name" value="DNase_TatD-rel_CS"/>
</dbReference>
<evidence type="ECO:0000256" key="1">
    <source>
        <dbReference type="ARBA" id="ARBA00022801"/>
    </source>
</evidence>